<dbReference type="InterPro" id="IPR009742">
    <property type="entry name" value="Curlin_rpt"/>
</dbReference>
<dbReference type="Pfam" id="PF07012">
    <property type="entry name" value="Curlin_rpt"/>
    <property type="match status" value="1"/>
</dbReference>
<proteinExistence type="inferred from homology"/>
<keyword evidence="2" id="KW-0732">Signal</keyword>
<evidence type="ECO:0000256" key="2">
    <source>
        <dbReference type="ARBA" id="ARBA00022729"/>
    </source>
</evidence>
<evidence type="ECO:0000313" key="4">
    <source>
        <dbReference type="Proteomes" id="UP000615755"/>
    </source>
</evidence>
<evidence type="ECO:0000256" key="1">
    <source>
        <dbReference type="ARBA" id="ARBA00009766"/>
    </source>
</evidence>
<comment type="caution">
    <text evidence="3">The sequence shown here is derived from an EMBL/GenBank/DDBJ whole genome shotgun (WGS) entry which is preliminary data.</text>
</comment>
<name>A0ABR9EDC5_9GAMM</name>
<keyword evidence="4" id="KW-1185">Reference proteome</keyword>
<dbReference type="EMBL" id="AQGV01000012">
    <property type="protein sequence ID" value="MBE0368986.1"/>
    <property type="molecule type" value="Genomic_DNA"/>
</dbReference>
<reference evidence="3 4" key="1">
    <citation type="submission" date="2015-03" db="EMBL/GenBank/DDBJ databases">
        <title>Genome sequence of Pseudoalteromonas aurantia.</title>
        <authorList>
            <person name="Xie B.-B."/>
            <person name="Rong J.-C."/>
            <person name="Qin Q.-L."/>
            <person name="Zhang Y.-Z."/>
        </authorList>
    </citation>
    <scope>NUCLEOTIDE SEQUENCE [LARGE SCALE GENOMIC DNA]</scope>
    <source>
        <strain evidence="3 4">208</strain>
    </source>
</reference>
<protein>
    <submittedName>
        <fullName evidence="3">Minor curlin subunit</fullName>
    </submittedName>
</protein>
<dbReference type="Proteomes" id="UP000615755">
    <property type="component" value="Unassembled WGS sequence"/>
</dbReference>
<comment type="similarity">
    <text evidence="1">Belongs to the CsgA/CsgB family.</text>
</comment>
<evidence type="ECO:0000313" key="3">
    <source>
        <dbReference type="EMBL" id="MBE0368986.1"/>
    </source>
</evidence>
<accession>A0ABR9EDC5</accession>
<dbReference type="RefSeq" id="WP_192508185.1">
    <property type="nucleotide sequence ID" value="NZ_AQGV01000012.1"/>
</dbReference>
<gene>
    <name evidence="3" type="primary">csgB</name>
    <name evidence="3" type="ORF">PAUR_a2737</name>
</gene>
<organism evidence="3 4">
    <name type="scientific">Pseudoalteromonas aurantia 208</name>
    <dbReference type="NCBI Taxonomy" id="1314867"/>
    <lineage>
        <taxon>Bacteria</taxon>
        <taxon>Pseudomonadati</taxon>
        <taxon>Pseudomonadota</taxon>
        <taxon>Gammaproteobacteria</taxon>
        <taxon>Alteromonadales</taxon>
        <taxon>Pseudoalteromonadaceae</taxon>
        <taxon>Pseudoalteromonas</taxon>
    </lineage>
</organism>
<sequence length="159" mass="17401">MLTKNSKDNAHQQLLLPMQKCVALCVLYLFFVSLKISANSHDLQESPLSISIHPSFLARAQHTSALVQQNGTFNKATIYQSSDDLNSVNVLQLGRYNLANITQVGSNNTINLLQQGSNNSAVIIQEGDANIVNLTQLGEHAFVIHQQGNDMIVNVSVTK</sequence>